<feature type="compositionally biased region" description="Low complexity" evidence="1">
    <location>
        <begin position="182"/>
        <end position="244"/>
    </location>
</feature>
<keyword evidence="2" id="KW-0472">Membrane</keyword>
<feature type="transmembrane region" description="Helical" evidence="2">
    <location>
        <begin position="43"/>
        <end position="60"/>
    </location>
</feature>
<evidence type="ECO:0000313" key="4">
    <source>
        <dbReference type="Proteomes" id="UP000704341"/>
    </source>
</evidence>
<keyword evidence="4" id="KW-1185">Reference proteome</keyword>
<dbReference type="EMBL" id="QORN01000044">
    <property type="protein sequence ID" value="MBD5807347.1"/>
    <property type="molecule type" value="Genomic_DNA"/>
</dbReference>
<dbReference type="RefSeq" id="WP_191668525.1">
    <property type="nucleotide sequence ID" value="NZ_QORN01000044.1"/>
</dbReference>
<keyword evidence="2" id="KW-0812">Transmembrane</keyword>
<protein>
    <recommendedName>
        <fullName evidence="5">Cellulose 1,4-beta-cellobiosidase</fullName>
    </recommendedName>
</protein>
<name>A0ABR8P9H6_9LACO</name>
<feature type="region of interest" description="Disordered" evidence="1">
    <location>
        <begin position="176"/>
        <end position="297"/>
    </location>
</feature>
<gene>
    <name evidence="3" type="ORF">DTK66_09645</name>
</gene>
<evidence type="ECO:0008006" key="5">
    <source>
        <dbReference type="Google" id="ProtNLM"/>
    </source>
</evidence>
<proteinExistence type="predicted"/>
<dbReference type="Proteomes" id="UP000704341">
    <property type="component" value="Unassembled WGS sequence"/>
</dbReference>
<feature type="compositionally biased region" description="Polar residues" evidence="1">
    <location>
        <begin position="245"/>
        <end position="287"/>
    </location>
</feature>
<evidence type="ECO:0000313" key="3">
    <source>
        <dbReference type="EMBL" id="MBD5807347.1"/>
    </source>
</evidence>
<accession>A0ABR8P9H6</accession>
<evidence type="ECO:0000256" key="1">
    <source>
        <dbReference type="SAM" id="MobiDB-lite"/>
    </source>
</evidence>
<comment type="caution">
    <text evidence="3">The sequence shown here is derived from an EMBL/GenBank/DDBJ whole genome shotgun (WGS) entry which is preliminary data.</text>
</comment>
<sequence length="297" mass="31372">MRVMNLMIVLAIIAIVILAAQYISQLRKNRSGNNFVSGGRVFLNWTLVAVLVICIGGIAFESIHSHHQEAKPAQTSKTENVEYAASSSDTLGKVSVQFDKKVKMNDNGEAKVKFKVSPQTTLTIRGHKSKEIVKTFKASKGQSLVNHSYTFDVAGTYDIIAERGDQKVTKKLKVEVNDEADSSSSSSSDASSSSSSSSVASSSSSSTSSASHSSSASTNTQSNGTSSSNNATATSSNGSAASRSYNNVYRGSSNYSGGVTNNNRHSTTSNPAPSTEGHNNHGTTQENDGYVTDGPQY</sequence>
<organism evidence="3 4">
    <name type="scientific">Limosilactobacillus walteri</name>
    <dbReference type="NCBI Taxonomy" id="2268022"/>
    <lineage>
        <taxon>Bacteria</taxon>
        <taxon>Bacillati</taxon>
        <taxon>Bacillota</taxon>
        <taxon>Bacilli</taxon>
        <taxon>Lactobacillales</taxon>
        <taxon>Lactobacillaceae</taxon>
        <taxon>Limosilactobacillus</taxon>
    </lineage>
</organism>
<evidence type="ECO:0000256" key="2">
    <source>
        <dbReference type="SAM" id="Phobius"/>
    </source>
</evidence>
<feature type="transmembrane region" description="Helical" evidence="2">
    <location>
        <begin position="6"/>
        <end position="23"/>
    </location>
</feature>
<keyword evidence="2" id="KW-1133">Transmembrane helix</keyword>
<reference evidence="3 4" key="1">
    <citation type="submission" date="2018-07" db="EMBL/GenBank/DDBJ databases">
        <title>Phylogenomic Insights into understanding Host Adaptation of Lactobacillus reuteri by a novel species, Lactobacillus spp. M31.</title>
        <authorList>
            <person name="Sharma S."/>
            <person name="Patil P."/>
            <person name="Korpole S."/>
            <person name="Patil P.B."/>
        </authorList>
    </citation>
    <scope>NUCLEOTIDE SEQUENCE [LARGE SCALE GENOMIC DNA]</scope>
    <source>
        <strain evidence="3 4">M31</strain>
    </source>
</reference>